<dbReference type="InterPro" id="IPR040415">
    <property type="entry name" value="SETD9"/>
</dbReference>
<evidence type="ECO:0000313" key="2">
    <source>
        <dbReference type="Proteomes" id="UP001432322"/>
    </source>
</evidence>
<reference evidence="1" key="1">
    <citation type="submission" date="2023-10" db="EMBL/GenBank/DDBJ databases">
        <title>Genome assembly of Pristionchus species.</title>
        <authorList>
            <person name="Yoshida K."/>
            <person name="Sommer R.J."/>
        </authorList>
    </citation>
    <scope>NUCLEOTIDE SEQUENCE</scope>
    <source>
        <strain evidence="1">RS5133</strain>
    </source>
</reference>
<dbReference type="PANTHER" id="PTHR33524:SF2">
    <property type="entry name" value="SET DOMAIN-CONTAINING PROTEIN 9"/>
    <property type="match status" value="1"/>
</dbReference>
<sequence length="251" mass="28160">RRFTPLLLGRILRTDPRKIPKTILVDFADVSSELKRVLETLDDEFKASSSLVPHRVADLRGKVTTVLSNAIGFELQRKRSTVCDGDGVFVSKGRITARSLCSLYPGTLYGPGDPILLQSLGNSFILKCRDGQMVDGNDRRISRSIFKSCAYRDFGHLVCDLTWLDRDPINFLNMGQYVNDARDVKGNVQYVDLDVAYWRLSTRRWLPYSTYRPADGGIAGVHDGIPLRVVALVATRNVEEGEELLSDYLSC</sequence>
<evidence type="ECO:0008006" key="3">
    <source>
        <dbReference type="Google" id="ProtNLM"/>
    </source>
</evidence>
<dbReference type="PANTHER" id="PTHR33524">
    <property type="entry name" value="C5ORF35"/>
    <property type="match status" value="1"/>
</dbReference>
<accession>A0AAV5VQN2</accession>
<keyword evidence="2" id="KW-1185">Reference proteome</keyword>
<dbReference type="Proteomes" id="UP001432322">
    <property type="component" value="Unassembled WGS sequence"/>
</dbReference>
<protein>
    <recommendedName>
        <fullName evidence="3">SET domain-containing protein</fullName>
    </recommendedName>
</protein>
<organism evidence="1 2">
    <name type="scientific">Pristionchus fissidentatus</name>
    <dbReference type="NCBI Taxonomy" id="1538716"/>
    <lineage>
        <taxon>Eukaryota</taxon>
        <taxon>Metazoa</taxon>
        <taxon>Ecdysozoa</taxon>
        <taxon>Nematoda</taxon>
        <taxon>Chromadorea</taxon>
        <taxon>Rhabditida</taxon>
        <taxon>Rhabditina</taxon>
        <taxon>Diplogasteromorpha</taxon>
        <taxon>Diplogasteroidea</taxon>
        <taxon>Neodiplogasteridae</taxon>
        <taxon>Pristionchus</taxon>
    </lineage>
</organism>
<comment type="caution">
    <text evidence="1">The sequence shown here is derived from an EMBL/GenBank/DDBJ whole genome shotgun (WGS) entry which is preliminary data.</text>
</comment>
<dbReference type="AlphaFoldDB" id="A0AAV5VQN2"/>
<feature type="non-terminal residue" evidence="1">
    <location>
        <position position="1"/>
    </location>
</feature>
<gene>
    <name evidence="1" type="ORF">PFISCL1PPCAC_11915</name>
</gene>
<evidence type="ECO:0000313" key="1">
    <source>
        <dbReference type="EMBL" id="GMT20618.1"/>
    </source>
</evidence>
<proteinExistence type="predicted"/>
<name>A0AAV5VQN2_9BILA</name>
<dbReference type="EMBL" id="BTSY01000003">
    <property type="protein sequence ID" value="GMT20618.1"/>
    <property type="molecule type" value="Genomic_DNA"/>
</dbReference>